<comment type="subcellular location">
    <subcellularLocation>
        <location evidence="1 12">Cytoplasm</location>
    </subcellularLocation>
</comment>
<keyword evidence="3 12" id="KW-0963">Cytoplasm</keyword>
<dbReference type="InterPro" id="IPR001986">
    <property type="entry name" value="Enolpyruvate_Tfrase_dom"/>
</dbReference>
<evidence type="ECO:0000256" key="10">
    <source>
        <dbReference type="ARBA" id="ARBA00038367"/>
    </source>
</evidence>
<dbReference type="SUPFAM" id="SSF55205">
    <property type="entry name" value="EPT/RTPC-like"/>
    <property type="match status" value="1"/>
</dbReference>
<evidence type="ECO:0000313" key="15">
    <source>
        <dbReference type="Proteomes" id="UP000198534"/>
    </source>
</evidence>
<comment type="pathway">
    <text evidence="2 12">Cell wall biogenesis; peptidoglycan biosynthesis.</text>
</comment>
<evidence type="ECO:0000256" key="7">
    <source>
        <dbReference type="ARBA" id="ARBA00022984"/>
    </source>
</evidence>
<evidence type="ECO:0000256" key="4">
    <source>
        <dbReference type="ARBA" id="ARBA00022618"/>
    </source>
</evidence>
<dbReference type="UniPathway" id="UPA00219"/>
<evidence type="ECO:0000256" key="3">
    <source>
        <dbReference type="ARBA" id="ARBA00022490"/>
    </source>
</evidence>
<dbReference type="GO" id="GO:0005737">
    <property type="term" value="C:cytoplasm"/>
    <property type="evidence" value="ECO:0007669"/>
    <property type="project" value="UniProtKB-SubCell"/>
</dbReference>
<dbReference type="NCBIfam" id="TIGR01072">
    <property type="entry name" value="murA"/>
    <property type="match status" value="1"/>
</dbReference>
<dbReference type="CDD" id="cd01555">
    <property type="entry name" value="UdpNAET"/>
    <property type="match status" value="1"/>
</dbReference>
<dbReference type="Gene3D" id="3.65.10.10">
    <property type="entry name" value="Enolpyruvate transferase domain"/>
    <property type="match status" value="2"/>
</dbReference>
<comment type="catalytic activity">
    <reaction evidence="11 12">
        <text>phosphoenolpyruvate + UDP-N-acetyl-alpha-D-glucosamine = UDP-N-acetyl-3-O-(1-carboxyvinyl)-alpha-D-glucosamine + phosphate</text>
        <dbReference type="Rhea" id="RHEA:18681"/>
        <dbReference type="ChEBI" id="CHEBI:43474"/>
        <dbReference type="ChEBI" id="CHEBI:57705"/>
        <dbReference type="ChEBI" id="CHEBI:58702"/>
        <dbReference type="ChEBI" id="CHEBI:68483"/>
        <dbReference type="EC" id="2.5.1.7"/>
    </reaction>
</comment>
<keyword evidence="15" id="KW-1185">Reference proteome</keyword>
<feature type="active site" description="Proton donor" evidence="12">
    <location>
        <position position="116"/>
    </location>
</feature>
<feature type="domain" description="Enolpyruvate transferase" evidence="13">
    <location>
        <begin position="7"/>
        <end position="403"/>
    </location>
</feature>
<comment type="similarity">
    <text evidence="10 12">Belongs to the EPSP synthase family. MurA subfamily.</text>
</comment>
<evidence type="ECO:0000256" key="5">
    <source>
        <dbReference type="ARBA" id="ARBA00022679"/>
    </source>
</evidence>
<feature type="binding site" evidence="12">
    <location>
        <begin position="121"/>
        <end position="125"/>
    </location>
    <ligand>
        <name>UDP-N-acetyl-alpha-D-glucosamine</name>
        <dbReference type="ChEBI" id="CHEBI:57705"/>
    </ligand>
</feature>
<name>A0A1H2QDR9_9BACL</name>
<dbReference type="GO" id="GO:0009252">
    <property type="term" value="P:peptidoglycan biosynthetic process"/>
    <property type="evidence" value="ECO:0007669"/>
    <property type="project" value="UniProtKB-UniRule"/>
</dbReference>
<keyword evidence="8 12" id="KW-0131">Cell cycle</keyword>
<keyword evidence="5 12" id="KW-0808">Transferase</keyword>
<dbReference type="InterPro" id="IPR036968">
    <property type="entry name" value="Enolpyruvate_Tfrase_sf"/>
</dbReference>
<dbReference type="Pfam" id="PF00275">
    <property type="entry name" value="EPSP_synthase"/>
    <property type="match status" value="1"/>
</dbReference>
<dbReference type="OrthoDB" id="9803760at2"/>
<dbReference type="GO" id="GO:0008760">
    <property type="term" value="F:UDP-N-acetylglucosamine 1-carboxyvinyltransferase activity"/>
    <property type="evidence" value="ECO:0007669"/>
    <property type="project" value="UniProtKB-UniRule"/>
</dbReference>
<comment type="function">
    <text evidence="12">Cell wall formation. Adds enolpyruvyl to UDP-N-acetylglucosamine.</text>
</comment>
<dbReference type="RefSeq" id="WP_091734765.1">
    <property type="nucleotide sequence ID" value="NZ_FNNQ01000001.1"/>
</dbReference>
<feature type="modified residue" description="2-(S-cysteinyl)pyruvic acid O-phosphothioketal" evidence="12">
    <location>
        <position position="116"/>
    </location>
</feature>
<dbReference type="PANTHER" id="PTHR43783:SF1">
    <property type="entry name" value="UDP-N-ACETYLGLUCOSAMINE 1-CARBOXYVINYLTRANSFERASE"/>
    <property type="match status" value="1"/>
</dbReference>
<feature type="binding site" evidence="12">
    <location>
        <position position="92"/>
    </location>
    <ligand>
        <name>UDP-N-acetyl-alpha-D-glucosamine</name>
        <dbReference type="ChEBI" id="CHEBI:57705"/>
    </ligand>
</feature>
<dbReference type="GO" id="GO:0051301">
    <property type="term" value="P:cell division"/>
    <property type="evidence" value="ECO:0007669"/>
    <property type="project" value="UniProtKB-KW"/>
</dbReference>
<keyword evidence="7 12" id="KW-0573">Peptidoglycan synthesis</keyword>
<comment type="caution">
    <text evidence="12">Lacks conserved residue(s) required for the propagation of feature annotation.</text>
</comment>
<feature type="binding site" evidence="12">
    <location>
        <position position="327"/>
    </location>
    <ligand>
        <name>UDP-N-acetyl-alpha-D-glucosamine</name>
        <dbReference type="ChEBI" id="CHEBI:57705"/>
    </ligand>
</feature>
<dbReference type="InterPro" id="IPR013792">
    <property type="entry name" value="RNA3'P_cycl/enolpyr_Trfase_a/b"/>
</dbReference>
<accession>A0A1H2QDR9</accession>
<dbReference type="GO" id="GO:0008360">
    <property type="term" value="P:regulation of cell shape"/>
    <property type="evidence" value="ECO:0007669"/>
    <property type="project" value="UniProtKB-KW"/>
</dbReference>
<dbReference type="EMBL" id="FNNQ01000001">
    <property type="protein sequence ID" value="SDW05331.1"/>
    <property type="molecule type" value="Genomic_DNA"/>
</dbReference>
<dbReference type="Proteomes" id="UP000198534">
    <property type="component" value="Unassembled WGS sequence"/>
</dbReference>
<evidence type="ECO:0000256" key="6">
    <source>
        <dbReference type="ARBA" id="ARBA00022960"/>
    </source>
</evidence>
<dbReference type="NCBIfam" id="NF006873">
    <property type="entry name" value="PRK09369.1"/>
    <property type="match status" value="1"/>
</dbReference>
<dbReference type="AlphaFoldDB" id="A0A1H2QDR9"/>
<gene>
    <name evidence="12" type="primary">murA</name>
    <name evidence="14" type="ORF">SAMN05444487_101192</name>
</gene>
<keyword evidence="9 12" id="KW-0961">Cell wall biogenesis/degradation</keyword>
<dbReference type="GO" id="GO:0071555">
    <property type="term" value="P:cell wall organization"/>
    <property type="evidence" value="ECO:0007669"/>
    <property type="project" value="UniProtKB-KW"/>
</dbReference>
<evidence type="ECO:0000259" key="13">
    <source>
        <dbReference type="Pfam" id="PF00275"/>
    </source>
</evidence>
<dbReference type="EC" id="2.5.1.7" evidence="12"/>
<evidence type="ECO:0000256" key="12">
    <source>
        <dbReference type="HAMAP-Rule" id="MF_00111"/>
    </source>
</evidence>
<feature type="binding site" evidence="12">
    <location>
        <begin position="22"/>
        <end position="23"/>
    </location>
    <ligand>
        <name>phosphoenolpyruvate</name>
        <dbReference type="ChEBI" id="CHEBI:58702"/>
    </ligand>
</feature>
<evidence type="ECO:0000256" key="11">
    <source>
        <dbReference type="ARBA" id="ARBA00047527"/>
    </source>
</evidence>
<dbReference type="FunFam" id="3.65.10.10:FF:000001">
    <property type="entry name" value="UDP-N-acetylglucosamine 1-carboxyvinyltransferase"/>
    <property type="match status" value="1"/>
</dbReference>
<dbReference type="HAMAP" id="MF_00111">
    <property type="entry name" value="MurA"/>
    <property type="match status" value="1"/>
</dbReference>
<evidence type="ECO:0000256" key="9">
    <source>
        <dbReference type="ARBA" id="ARBA00023316"/>
    </source>
</evidence>
<evidence type="ECO:0000256" key="8">
    <source>
        <dbReference type="ARBA" id="ARBA00023306"/>
    </source>
</evidence>
<dbReference type="GO" id="GO:0019277">
    <property type="term" value="P:UDP-N-acetylgalactosamine biosynthetic process"/>
    <property type="evidence" value="ECO:0007669"/>
    <property type="project" value="InterPro"/>
</dbReference>
<dbReference type="PANTHER" id="PTHR43783">
    <property type="entry name" value="UDP-N-ACETYLGLUCOSAMINE 1-CARBOXYVINYLTRANSFERASE"/>
    <property type="match status" value="1"/>
</dbReference>
<dbReference type="STRING" id="1048340.SAMN05444487_101192"/>
<proteinExistence type="inferred from homology"/>
<protein>
    <recommendedName>
        <fullName evidence="12">UDP-N-acetylglucosamine 1-carboxyvinyltransferase</fullName>
        <ecNumber evidence="12">2.5.1.7</ecNumber>
    </recommendedName>
    <alternativeName>
        <fullName evidence="12">Enoylpyruvate transferase</fullName>
    </alternativeName>
    <alternativeName>
        <fullName evidence="12">UDP-N-acetylglucosamine enolpyruvyl transferase</fullName>
        <shortName evidence="12">EPT</shortName>
    </alternativeName>
</protein>
<keyword evidence="6 12" id="KW-0133">Cell shape</keyword>
<dbReference type="InterPro" id="IPR005750">
    <property type="entry name" value="UDP_GlcNAc_COvinyl_MurA"/>
</dbReference>
<evidence type="ECO:0000256" key="2">
    <source>
        <dbReference type="ARBA" id="ARBA00004752"/>
    </source>
</evidence>
<sequence>MEQYVIKGGKPLYGTIRVQGAKNSALPILAATLLVEGIHEIRDVPHLSDIDVMGKILKALGVKMRWDGNNIKMETSTIKTFRIPESLMRQMRSSIFLMGPMLSRLHEVIITPPGGCAIGARPIDLHLKGLSLLGAKIEEGDGFIRCTATKLKGANIHLDLPSVGATENIMMAAVRAEGRTVIRNAAREPEIADLERFLNRMGADVSGAGTNTIVIRGVRRLHPVSYEVIPDRIVAGTLAAAAAMTGGEILLTHVVLDHMGSTLELLERTGTTLKHEGDSLWIKGIPRLKGVGDVVTGPYPGFPTDMQPQIMALLSITEGSSIISERIFDGRFKHVQELVRMGANLQPGEHSVEIQGVPYLKGATVQATDLRAGAALVIAGLAAQGTTRVLGLNHIDRGYDHLDRTLLQLGGQIQRWSGKVVSC</sequence>
<dbReference type="InterPro" id="IPR050068">
    <property type="entry name" value="MurA_subfamily"/>
</dbReference>
<feature type="binding site" evidence="12">
    <location>
        <position position="305"/>
    </location>
    <ligand>
        <name>UDP-N-acetyl-alpha-D-glucosamine</name>
        <dbReference type="ChEBI" id="CHEBI:57705"/>
    </ligand>
</feature>
<reference evidence="14 15" key="1">
    <citation type="submission" date="2016-10" db="EMBL/GenBank/DDBJ databases">
        <authorList>
            <person name="de Groot N.N."/>
        </authorList>
    </citation>
    <scope>NUCLEOTIDE SEQUENCE [LARGE SCALE GENOMIC DNA]</scope>
    <source>
        <strain evidence="14 15">DSM 45610</strain>
    </source>
</reference>
<evidence type="ECO:0000313" key="14">
    <source>
        <dbReference type="EMBL" id="SDW05331.1"/>
    </source>
</evidence>
<keyword evidence="12" id="KW-0670">Pyruvate</keyword>
<organism evidence="14 15">
    <name type="scientific">Marininema mesophilum</name>
    <dbReference type="NCBI Taxonomy" id="1048340"/>
    <lineage>
        <taxon>Bacteria</taxon>
        <taxon>Bacillati</taxon>
        <taxon>Bacillota</taxon>
        <taxon>Bacilli</taxon>
        <taxon>Bacillales</taxon>
        <taxon>Thermoactinomycetaceae</taxon>
        <taxon>Marininema</taxon>
    </lineage>
</organism>
<keyword evidence="4 12" id="KW-0132">Cell division</keyword>
<evidence type="ECO:0000256" key="1">
    <source>
        <dbReference type="ARBA" id="ARBA00004496"/>
    </source>
</evidence>